<dbReference type="Gene3D" id="3.80.10.10">
    <property type="entry name" value="Ribonuclease Inhibitor"/>
    <property type="match status" value="1"/>
</dbReference>
<organism evidence="2">
    <name type="scientific">Arundo donax</name>
    <name type="common">Giant reed</name>
    <name type="synonym">Donax arundinaceus</name>
    <dbReference type="NCBI Taxonomy" id="35708"/>
    <lineage>
        <taxon>Eukaryota</taxon>
        <taxon>Viridiplantae</taxon>
        <taxon>Streptophyta</taxon>
        <taxon>Embryophyta</taxon>
        <taxon>Tracheophyta</taxon>
        <taxon>Spermatophyta</taxon>
        <taxon>Magnoliopsida</taxon>
        <taxon>Liliopsida</taxon>
        <taxon>Poales</taxon>
        <taxon>Poaceae</taxon>
        <taxon>PACMAD clade</taxon>
        <taxon>Arundinoideae</taxon>
        <taxon>Arundineae</taxon>
        <taxon>Arundo</taxon>
    </lineage>
</organism>
<protein>
    <recommendedName>
        <fullName evidence="1">Disease resistance protein At4g27190-like leucine-rich repeats domain-containing protein</fullName>
    </recommendedName>
</protein>
<reference evidence="2" key="1">
    <citation type="submission" date="2014-09" db="EMBL/GenBank/DDBJ databases">
        <authorList>
            <person name="Magalhaes I.L.F."/>
            <person name="Oliveira U."/>
            <person name="Santos F.R."/>
            <person name="Vidigal T.H.D.A."/>
            <person name="Brescovit A.D."/>
            <person name="Santos A.J."/>
        </authorList>
    </citation>
    <scope>NUCLEOTIDE SEQUENCE</scope>
    <source>
        <tissue evidence="2">Shoot tissue taken approximately 20 cm above the soil surface</tissue>
    </source>
</reference>
<name>A0A0A9E7T4_ARUDO</name>
<feature type="domain" description="Disease resistance protein At4g27190-like leucine-rich repeats" evidence="1">
    <location>
        <begin position="44"/>
        <end position="167"/>
    </location>
</feature>
<dbReference type="PANTHER" id="PTHR36766:SF70">
    <property type="entry name" value="DISEASE RESISTANCE PROTEIN RGA4"/>
    <property type="match status" value="1"/>
</dbReference>
<dbReference type="PANTHER" id="PTHR36766">
    <property type="entry name" value="PLANT BROAD-SPECTRUM MILDEW RESISTANCE PROTEIN RPW8"/>
    <property type="match status" value="1"/>
</dbReference>
<accession>A0A0A9E7T4</accession>
<proteinExistence type="predicted"/>
<evidence type="ECO:0000259" key="1">
    <source>
        <dbReference type="Pfam" id="PF23247"/>
    </source>
</evidence>
<dbReference type="InterPro" id="IPR057135">
    <property type="entry name" value="At4g27190-like_LRR"/>
</dbReference>
<dbReference type="EMBL" id="GBRH01201046">
    <property type="protein sequence ID" value="JAD96849.1"/>
    <property type="molecule type" value="Transcribed_RNA"/>
</dbReference>
<dbReference type="AlphaFoldDB" id="A0A0A9E7T4"/>
<evidence type="ECO:0000313" key="2">
    <source>
        <dbReference type="EMBL" id="JAD96849.1"/>
    </source>
</evidence>
<dbReference type="InterPro" id="IPR032675">
    <property type="entry name" value="LRR_dom_sf"/>
</dbReference>
<reference evidence="2" key="2">
    <citation type="journal article" date="2015" name="Data Brief">
        <title>Shoot transcriptome of the giant reed, Arundo donax.</title>
        <authorList>
            <person name="Barrero R.A."/>
            <person name="Guerrero F.D."/>
            <person name="Moolhuijzen P."/>
            <person name="Goolsby J.A."/>
            <person name="Tidwell J."/>
            <person name="Bellgard S.E."/>
            <person name="Bellgard M.I."/>
        </authorList>
    </citation>
    <scope>NUCLEOTIDE SEQUENCE</scope>
    <source>
        <tissue evidence="2">Shoot tissue taken approximately 20 cm above the soil surface</tissue>
    </source>
</reference>
<dbReference type="SUPFAM" id="SSF52047">
    <property type="entry name" value="RNI-like"/>
    <property type="match status" value="1"/>
</dbReference>
<dbReference type="Pfam" id="PF23247">
    <property type="entry name" value="LRR_RPS2"/>
    <property type="match status" value="1"/>
</dbReference>
<sequence>MEISKVGLTKFPRIGRLNGESIEIKPSKLLFVGVEECECLTSLEGSLLLQIQYIRSIHVLRISDCRELQSAPFSFEEMSELRELDIRNCPKPRTSREIQGKILSPSLGKLTIKQSGELEQSLIKSLHGLANLSELLLENCPGLVSLPSADVCKSLKSLKFMEIIGCGNLSFVWRARLPSAPDISENQELQQTRRSWLVSYSTCICSCHRCCSC</sequence>